<protein>
    <submittedName>
        <fullName evidence="2">Type II toxin-antitoxin system CcdA family antitoxin</fullName>
    </submittedName>
</protein>
<dbReference type="CDD" id="cd21631">
    <property type="entry name" value="RHH_CopG_NikR-like"/>
    <property type="match status" value="1"/>
</dbReference>
<name>A0ABY5E084_9BACT</name>
<evidence type="ECO:0000256" key="1">
    <source>
        <dbReference type="ARBA" id="ARBA00022649"/>
    </source>
</evidence>
<proteinExistence type="predicted"/>
<organism evidence="2 3">
    <name type="scientific">Arcobacter roscoffensis</name>
    <dbReference type="NCBI Taxonomy" id="2961520"/>
    <lineage>
        <taxon>Bacteria</taxon>
        <taxon>Pseudomonadati</taxon>
        <taxon>Campylobacterota</taxon>
        <taxon>Epsilonproteobacteria</taxon>
        <taxon>Campylobacterales</taxon>
        <taxon>Arcobacteraceae</taxon>
        <taxon>Arcobacter</taxon>
    </lineage>
</organism>
<accession>A0ABY5E084</accession>
<evidence type="ECO:0000313" key="3">
    <source>
        <dbReference type="Proteomes" id="UP001060012"/>
    </source>
</evidence>
<keyword evidence="1" id="KW-1277">Toxin-antitoxin system</keyword>
<sequence>MTRKMTITLEKSILSELDNAALTQGKKKSQIIREALRSYLNIASKEEKAEQWYKENKEAVDAYNKEVEEEGLILKDSRMF</sequence>
<gene>
    <name evidence="2" type="ORF">NJU99_08315</name>
</gene>
<dbReference type="InterPro" id="IPR009956">
    <property type="entry name" value="Post-segregation_anti-tox_CcdA"/>
</dbReference>
<dbReference type="Pfam" id="PF07362">
    <property type="entry name" value="CcdA"/>
    <property type="match status" value="1"/>
</dbReference>
<dbReference type="EMBL" id="CP100595">
    <property type="protein sequence ID" value="UTJ05272.1"/>
    <property type="molecule type" value="Genomic_DNA"/>
</dbReference>
<dbReference type="InterPro" id="IPR010985">
    <property type="entry name" value="Ribbon_hlx_hlx"/>
</dbReference>
<dbReference type="InterPro" id="IPR013321">
    <property type="entry name" value="Arc_rbn_hlx_hlx"/>
</dbReference>
<dbReference type="Gene3D" id="1.10.1220.10">
    <property type="entry name" value="Met repressor-like"/>
    <property type="match status" value="1"/>
</dbReference>
<keyword evidence="3" id="KW-1185">Reference proteome</keyword>
<dbReference type="RefSeq" id="WP_254575453.1">
    <property type="nucleotide sequence ID" value="NZ_CP100595.1"/>
</dbReference>
<dbReference type="SUPFAM" id="SSF47598">
    <property type="entry name" value="Ribbon-helix-helix"/>
    <property type="match status" value="1"/>
</dbReference>
<evidence type="ECO:0000313" key="2">
    <source>
        <dbReference type="EMBL" id="UTJ05272.1"/>
    </source>
</evidence>
<dbReference type="Proteomes" id="UP001060012">
    <property type="component" value="Chromosome"/>
</dbReference>
<reference evidence="2" key="1">
    <citation type="submission" date="2022-07" db="EMBL/GenBank/DDBJ databases">
        <title>Arcobacter roscoffensis sp. nov., a marine bacterium isolated from coastal seawater collected from Roscoff, France.</title>
        <authorList>
            <person name="Pascual J."/>
            <person name="Lepeaux C."/>
            <person name="Methner A."/>
            <person name="Overmann J."/>
        </authorList>
    </citation>
    <scope>NUCLEOTIDE SEQUENCE</scope>
    <source>
        <strain evidence="2">ARW1-2F2</strain>
    </source>
</reference>